<evidence type="ECO:0000313" key="2">
    <source>
        <dbReference type="EMBL" id="OLP73427.1"/>
    </source>
</evidence>
<keyword evidence="1" id="KW-1133">Transmembrane helix</keyword>
<keyword evidence="1" id="KW-0472">Membrane</keyword>
<protein>
    <submittedName>
        <fullName evidence="2">Putative ferredoxin-like protein YfaE</fullName>
    </submittedName>
</protein>
<name>A0A1Q9BRW1_SYMMI</name>
<keyword evidence="3" id="KW-1185">Reference proteome</keyword>
<dbReference type="Proteomes" id="UP000186817">
    <property type="component" value="Unassembled WGS sequence"/>
</dbReference>
<organism evidence="2 3">
    <name type="scientific">Symbiodinium microadriaticum</name>
    <name type="common">Dinoflagellate</name>
    <name type="synonym">Zooxanthella microadriatica</name>
    <dbReference type="NCBI Taxonomy" id="2951"/>
    <lineage>
        <taxon>Eukaryota</taxon>
        <taxon>Sar</taxon>
        <taxon>Alveolata</taxon>
        <taxon>Dinophyceae</taxon>
        <taxon>Suessiales</taxon>
        <taxon>Symbiodiniaceae</taxon>
        <taxon>Symbiodinium</taxon>
    </lineage>
</organism>
<sequence>MVCPIDFLATALEGAELAGRKALDSFLFGVGEKRFIDAVSYCGSCRVSLLAGTVEYVTKPLAFVNPGVLLSIRDDRFSTIRPIMRPVVLLVIAVLVVKLSMWINDGSSSMPMTSLPAISFSLIGSGVLVFALFVMRIQRRARYHLYLDSILEEQITLQAGDMDADSQREIEAWQQIQKSKISQ</sequence>
<feature type="transmembrane region" description="Helical" evidence="1">
    <location>
        <begin position="83"/>
        <end position="103"/>
    </location>
</feature>
<evidence type="ECO:0000256" key="1">
    <source>
        <dbReference type="SAM" id="Phobius"/>
    </source>
</evidence>
<feature type="transmembrane region" description="Helical" evidence="1">
    <location>
        <begin position="115"/>
        <end position="135"/>
    </location>
</feature>
<keyword evidence="1" id="KW-0812">Transmembrane</keyword>
<dbReference type="EMBL" id="LSRX01005501">
    <property type="protein sequence ID" value="OLP73427.1"/>
    <property type="molecule type" value="Genomic_DNA"/>
</dbReference>
<accession>A0A1Q9BRW1</accession>
<gene>
    <name evidence="2" type="primary">yfaE</name>
    <name evidence="2" type="ORF">AK812_SmicGene47333</name>
</gene>
<evidence type="ECO:0000313" key="3">
    <source>
        <dbReference type="Proteomes" id="UP000186817"/>
    </source>
</evidence>
<comment type="caution">
    <text evidence="2">The sequence shown here is derived from an EMBL/GenBank/DDBJ whole genome shotgun (WGS) entry which is preliminary data.</text>
</comment>
<reference evidence="2 3" key="1">
    <citation type="submission" date="2016-02" db="EMBL/GenBank/DDBJ databases">
        <title>Genome analysis of coral dinoflagellate symbionts highlights evolutionary adaptations to a symbiotic lifestyle.</title>
        <authorList>
            <person name="Aranda M."/>
            <person name="Li Y."/>
            <person name="Liew Y.J."/>
            <person name="Baumgarten S."/>
            <person name="Simakov O."/>
            <person name="Wilson M."/>
            <person name="Piel J."/>
            <person name="Ashoor H."/>
            <person name="Bougouffa S."/>
            <person name="Bajic V.B."/>
            <person name="Ryu T."/>
            <person name="Ravasi T."/>
            <person name="Bayer T."/>
            <person name="Micklem G."/>
            <person name="Kim H."/>
            <person name="Bhak J."/>
            <person name="Lajeunesse T.C."/>
            <person name="Voolstra C.R."/>
        </authorList>
    </citation>
    <scope>NUCLEOTIDE SEQUENCE [LARGE SCALE GENOMIC DNA]</scope>
    <source>
        <strain evidence="2 3">CCMP2467</strain>
    </source>
</reference>
<dbReference type="AlphaFoldDB" id="A0A1Q9BRW1"/>
<proteinExistence type="predicted"/>